<evidence type="ECO:0000313" key="2">
    <source>
        <dbReference type="EMBL" id="GAA53737.1"/>
    </source>
</evidence>
<evidence type="ECO:0000313" key="3">
    <source>
        <dbReference type="Proteomes" id="UP000008909"/>
    </source>
</evidence>
<dbReference type="AlphaFoldDB" id="G7YLA6"/>
<proteinExistence type="predicted"/>
<reference key="2">
    <citation type="submission" date="2011-10" db="EMBL/GenBank/DDBJ databases">
        <title>The genome and transcriptome sequence of Clonorchis sinensis provide insights into the carcinogenic liver fluke.</title>
        <authorList>
            <person name="Wang X."/>
            <person name="Huang Y."/>
            <person name="Chen W."/>
            <person name="Liu H."/>
            <person name="Guo L."/>
            <person name="Chen Y."/>
            <person name="Luo F."/>
            <person name="Zhou W."/>
            <person name="Sun J."/>
            <person name="Mao Q."/>
            <person name="Liang P."/>
            <person name="Zhou C."/>
            <person name="Tian Y."/>
            <person name="Men J."/>
            <person name="Lv X."/>
            <person name="Huang L."/>
            <person name="Zhou J."/>
            <person name="Hu Y."/>
            <person name="Li R."/>
            <person name="Zhang F."/>
            <person name="Lei H."/>
            <person name="Li X."/>
            <person name="Hu X."/>
            <person name="Liang C."/>
            <person name="Xu J."/>
            <person name="Wu Z."/>
            <person name="Yu X."/>
        </authorList>
    </citation>
    <scope>NUCLEOTIDE SEQUENCE</scope>
    <source>
        <strain>Henan</strain>
    </source>
</reference>
<dbReference type="EMBL" id="DF143575">
    <property type="protein sequence ID" value="GAA53737.1"/>
    <property type="molecule type" value="Genomic_DNA"/>
</dbReference>
<accession>G7YLA6</accession>
<dbReference type="Proteomes" id="UP000008909">
    <property type="component" value="Unassembled WGS sequence"/>
</dbReference>
<sequence length="363" mass="40181">DAAWNSARKVSTTPARPTRRSRTTDSWIHGLMHRIEAFAQVSQIASTDARAGASIDLKDRAARLIVEVAKVRREMGNILGSVTATDRRLRDSTRLPSQSVDPEEATALNYQERPAKNPEATPVSYRHLLELRELCMGVLQGTASRFDDPANGLAFMIDAYESEASTTARRWSRNTAIQKLGKSWVECLATVRQYIASITPGPPIKLKNASSLLKLANTRLRTQYDNVLTVHALWQKALPRSVRPKADSRATFFRSTVPCELCIKPRPNAKQFRVHRVNALLGGGSDSEVLKKDVSLTLGLSGLSTNINVASLNGPANERAMIQVRLFERNPVRDCRKPTIVPLDRDVRADGILDAGKPIWQAT</sequence>
<keyword evidence="3" id="KW-1185">Reference proteome</keyword>
<name>G7YLA6_CLOSI</name>
<gene>
    <name evidence="2" type="ORF">CLF_110933</name>
</gene>
<evidence type="ECO:0000256" key="1">
    <source>
        <dbReference type="SAM" id="MobiDB-lite"/>
    </source>
</evidence>
<reference evidence="2" key="1">
    <citation type="journal article" date="2011" name="Genome Biol.">
        <title>The draft genome of the carcinogenic human liver fluke Clonorchis sinensis.</title>
        <authorList>
            <person name="Wang X."/>
            <person name="Chen W."/>
            <person name="Huang Y."/>
            <person name="Sun J."/>
            <person name="Men J."/>
            <person name="Liu H."/>
            <person name="Luo F."/>
            <person name="Guo L."/>
            <person name="Lv X."/>
            <person name="Deng C."/>
            <person name="Zhou C."/>
            <person name="Fan Y."/>
            <person name="Li X."/>
            <person name="Huang L."/>
            <person name="Hu Y."/>
            <person name="Liang C."/>
            <person name="Hu X."/>
            <person name="Xu J."/>
            <person name="Yu X."/>
        </authorList>
    </citation>
    <scope>NUCLEOTIDE SEQUENCE [LARGE SCALE GENOMIC DNA]</scope>
    <source>
        <strain evidence="2">Henan</strain>
    </source>
</reference>
<feature type="region of interest" description="Disordered" evidence="1">
    <location>
        <begin position="1"/>
        <end position="23"/>
    </location>
</feature>
<protein>
    <submittedName>
        <fullName evidence="2">Uncharacterized protein</fullName>
    </submittedName>
</protein>
<feature type="non-terminal residue" evidence="2">
    <location>
        <position position="1"/>
    </location>
</feature>
<organism evidence="2 3">
    <name type="scientific">Clonorchis sinensis</name>
    <name type="common">Chinese liver fluke</name>
    <dbReference type="NCBI Taxonomy" id="79923"/>
    <lineage>
        <taxon>Eukaryota</taxon>
        <taxon>Metazoa</taxon>
        <taxon>Spiralia</taxon>
        <taxon>Lophotrochozoa</taxon>
        <taxon>Platyhelminthes</taxon>
        <taxon>Trematoda</taxon>
        <taxon>Digenea</taxon>
        <taxon>Opisthorchiida</taxon>
        <taxon>Opisthorchiata</taxon>
        <taxon>Opisthorchiidae</taxon>
        <taxon>Clonorchis</taxon>
    </lineage>
</organism>